<evidence type="ECO:0000256" key="4">
    <source>
        <dbReference type="ARBA" id="ARBA00022475"/>
    </source>
</evidence>
<dbReference type="GO" id="GO:0016887">
    <property type="term" value="F:ATP hydrolysis activity"/>
    <property type="evidence" value="ECO:0007669"/>
    <property type="project" value="InterPro"/>
</dbReference>
<evidence type="ECO:0000256" key="1">
    <source>
        <dbReference type="ARBA" id="ARBA00004202"/>
    </source>
</evidence>
<evidence type="ECO:0000256" key="5">
    <source>
        <dbReference type="ARBA" id="ARBA00022597"/>
    </source>
</evidence>
<dbReference type="GO" id="GO:0005886">
    <property type="term" value="C:plasma membrane"/>
    <property type="evidence" value="ECO:0007669"/>
    <property type="project" value="UniProtKB-SubCell"/>
</dbReference>
<sequence>MAAPVSGGRIAVMTGPVLEIVGVSKRFGANLANDDISMTLAKGEIVALLGENGAGKTTLMSILFGHYMPDAGRILIEGAEVPQGKPRAAIRAGVGMVHQHFSLAPNLTVLENVMTGTEGLWSWRSATSEARKKLLAISERFGLTVDPDARLGDLSVGEQQRVEILKALYNDARILILDEPTAVLTNIEAERLFTTLKEMARQGLSLIFISHKLDEVMAAADRIVVLRGGKMVAERRASETSKAELAELMVGRRVTRPVREPSSPGAVALEADGVTVRTGGVDRLKSVSFRLHQGEILGIIGVSGNGQAALAHLLSGTLARSGGDLKLFGEAIGNLGVADVVEAGIGRIPEDRNHEGVIGEMAIWENAVLERIASPAFSRRGLVNRKAGMGFAREVIDGFDVRGGGPAIRTRLLSGGNMQKLILGRSLCRRPRILIAAQPARGLDEGAVAAVHARLLEARRQGTAVLLISEDLDEVIALADRIQAIVGGRLSPPVDAEAADARGLGLMMAGEWQETPGAGHAI</sequence>
<evidence type="ECO:0000256" key="2">
    <source>
        <dbReference type="ARBA" id="ARBA00005417"/>
    </source>
</evidence>
<organism evidence="12 13">
    <name type="scientific">Rhizobium aethiopicum</name>
    <dbReference type="NCBI Taxonomy" id="1138170"/>
    <lineage>
        <taxon>Bacteria</taxon>
        <taxon>Pseudomonadati</taxon>
        <taxon>Pseudomonadota</taxon>
        <taxon>Alphaproteobacteria</taxon>
        <taxon>Hyphomicrobiales</taxon>
        <taxon>Rhizobiaceae</taxon>
        <taxon>Rhizobium/Agrobacterium group</taxon>
        <taxon>Rhizobium</taxon>
    </lineage>
</organism>
<evidence type="ECO:0000256" key="9">
    <source>
        <dbReference type="ARBA" id="ARBA00022967"/>
    </source>
</evidence>
<keyword evidence="7" id="KW-0547">Nucleotide-binding</keyword>
<keyword evidence="3" id="KW-0813">Transport</keyword>
<dbReference type="PANTHER" id="PTHR43790:SF9">
    <property type="entry name" value="GALACTOFURANOSE TRANSPORTER ATP-BINDING PROTEIN YTFR"/>
    <property type="match status" value="1"/>
</dbReference>
<feature type="domain" description="ABC transporter" evidence="11">
    <location>
        <begin position="269"/>
        <end position="512"/>
    </location>
</feature>
<dbReference type="SUPFAM" id="SSF52540">
    <property type="entry name" value="P-loop containing nucleoside triphosphate hydrolases"/>
    <property type="match status" value="2"/>
</dbReference>
<dbReference type="InterPro" id="IPR027417">
    <property type="entry name" value="P-loop_NTPase"/>
</dbReference>
<comment type="similarity">
    <text evidence="2">Belongs to the ABC transporter superfamily.</text>
</comment>
<dbReference type="Pfam" id="PF00005">
    <property type="entry name" value="ABC_tran"/>
    <property type="match status" value="2"/>
</dbReference>
<dbReference type="STRING" id="1138170.GA0061105_104347"/>
<evidence type="ECO:0000256" key="10">
    <source>
        <dbReference type="ARBA" id="ARBA00023136"/>
    </source>
</evidence>
<protein>
    <submittedName>
        <fullName evidence="12">Nucleoside ABC transporter ATP-binding protein</fullName>
    </submittedName>
</protein>
<accession>A0A1C3Y1V6</accession>
<evidence type="ECO:0000256" key="8">
    <source>
        <dbReference type="ARBA" id="ARBA00022840"/>
    </source>
</evidence>
<evidence type="ECO:0000256" key="6">
    <source>
        <dbReference type="ARBA" id="ARBA00022737"/>
    </source>
</evidence>
<dbReference type="CDD" id="cd03216">
    <property type="entry name" value="ABC_Carb_Monos_I"/>
    <property type="match status" value="1"/>
</dbReference>
<dbReference type="PROSITE" id="PS50893">
    <property type="entry name" value="ABC_TRANSPORTER_2"/>
    <property type="match status" value="2"/>
</dbReference>
<dbReference type="EMBL" id="FMAJ01000004">
    <property type="protein sequence ID" value="SCB58419.1"/>
    <property type="molecule type" value="Genomic_DNA"/>
</dbReference>
<evidence type="ECO:0000313" key="12">
    <source>
        <dbReference type="EMBL" id="SCB58419.1"/>
    </source>
</evidence>
<reference evidence="12 13" key="1">
    <citation type="submission" date="2016-08" db="EMBL/GenBank/DDBJ databases">
        <authorList>
            <person name="Seilhamer J.J."/>
        </authorList>
    </citation>
    <scope>NUCLEOTIDE SEQUENCE [LARGE SCALE GENOMIC DNA]</scope>
    <source>
        <strain evidence="12 13">HBR26</strain>
    </source>
</reference>
<dbReference type="GO" id="GO:0005524">
    <property type="term" value="F:ATP binding"/>
    <property type="evidence" value="ECO:0007669"/>
    <property type="project" value="UniProtKB-KW"/>
</dbReference>
<name>A0A1C3Y1V6_9HYPH</name>
<gene>
    <name evidence="12" type="ORF">GA0061105_104347</name>
</gene>
<keyword evidence="9" id="KW-1278">Translocase</keyword>
<evidence type="ECO:0000256" key="3">
    <source>
        <dbReference type="ARBA" id="ARBA00022448"/>
    </source>
</evidence>
<dbReference type="InterPro" id="IPR003439">
    <property type="entry name" value="ABC_transporter-like_ATP-bd"/>
</dbReference>
<proteinExistence type="inferred from homology"/>
<comment type="subcellular location">
    <subcellularLocation>
        <location evidence="1">Cell membrane</location>
        <topology evidence="1">Peripheral membrane protein</topology>
    </subcellularLocation>
</comment>
<keyword evidence="8 12" id="KW-0067">ATP-binding</keyword>
<dbReference type="AlphaFoldDB" id="A0A1C3Y1V6"/>
<dbReference type="CDD" id="cd03215">
    <property type="entry name" value="ABC_Carb_Monos_II"/>
    <property type="match status" value="1"/>
</dbReference>
<keyword evidence="6" id="KW-0677">Repeat</keyword>
<keyword evidence="4" id="KW-1003">Cell membrane</keyword>
<dbReference type="InterPro" id="IPR003593">
    <property type="entry name" value="AAA+_ATPase"/>
</dbReference>
<dbReference type="InterPro" id="IPR017871">
    <property type="entry name" value="ABC_transporter-like_CS"/>
</dbReference>
<keyword evidence="10" id="KW-0472">Membrane</keyword>
<keyword evidence="5" id="KW-0762">Sugar transport</keyword>
<dbReference type="FunFam" id="3.40.50.300:FF:000127">
    <property type="entry name" value="Ribose import ATP-binding protein RbsA"/>
    <property type="match status" value="1"/>
</dbReference>
<evidence type="ECO:0000313" key="13">
    <source>
        <dbReference type="Proteomes" id="UP000198723"/>
    </source>
</evidence>
<evidence type="ECO:0000256" key="7">
    <source>
        <dbReference type="ARBA" id="ARBA00022741"/>
    </source>
</evidence>
<dbReference type="Proteomes" id="UP000198723">
    <property type="component" value="Unassembled WGS sequence"/>
</dbReference>
<dbReference type="PANTHER" id="PTHR43790">
    <property type="entry name" value="CARBOHYDRATE TRANSPORT ATP-BINDING PROTEIN MG119-RELATED"/>
    <property type="match status" value="1"/>
</dbReference>
<evidence type="ECO:0000259" key="11">
    <source>
        <dbReference type="PROSITE" id="PS50893"/>
    </source>
</evidence>
<dbReference type="Gene3D" id="3.40.50.300">
    <property type="entry name" value="P-loop containing nucleotide triphosphate hydrolases"/>
    <property type="match status" value="2"/>
</dbReference>
<feature type="domain" description="ABC transporter" evidence="11">
    <location>
        <begin position="18"/>
        <end position="253"/>
    </location>
</feature>
<dbReference type="SMART" id="SM00382">
    <property type="entry name" value="AAA"/>
    <property type="match status" value="1"/>
</dbReference>
<dbReference type="PROSITE" id="PS00211">
    <property type="entry name" value="ABC_TRANSPORTER_1"/>
    <property type="match status" value="2"/>
</dbReference>
<dbReference type="InterPro" id="IPR050107">
    <property type="entry name" value="ABC_carbohydrate_import_ATPase"/>
</dbReference>